<comment type="similarity">
    <text evidence="2">Belongs to the tellurite-resistance/dicarboxylate transporter (TDT) family.</text>
</comment>
<dbReference type="RefSeq" id="XP_060124232.1">
    <property type="nucleotide sequence ID" value="XM_060268249.1"/>
</dbReference>
<dbReference type="GO" id="GO:0000319">
    <property type="term" value="F:sulfite transmembrane transporter activity"/>
    <property type="evidence" value="ECO:0007669"/>
    <property type="project" value="TreeGrafter"/>
</dbReference>
<proteinExistence type="inferred from homology"/>
<feature type="transmembrane region" description="Helical" evidence="9">
    <location>
        <begin position="565"/>
        <end position="583"/>
    </location>
</feature>
<feature type="transmembrane region" description="Helical" evidence="9">
    <location>
        <begin position="727"/>
        <end position="748"/>
    </location>
</feature>
<evidence type="ECO:0000256" key="1">
    <source>
        <dbReference type="ARBA" id="ARBA00004651"/>
    </source>
</evidence>
<evidence type="ECO:0008006" key="12">
    <source>
        <dbReference type="Google" id="ProtNLM"/>
    </source>
</evidence>
<feature type="transmembrane region" description="Helical" evidence="9">
    <location>
        <begin position="603"/>
        <end position="622"/>
    </location>
</feature>
<feature type="transmembrane region" description="Helical" evidence="9">
    <location>
        <begin position="428"/>
        <end position="446"/>
    </location>
</feature>
<keyword evidence="4" id="KW-1003">Cell membrane</keyword>
<dbReference type="InterPro" id="IPR051629">
    <property type="entry name" value="Sulfite_efflux_TDT"/>
</dbReference>
<evidence type="ECO:0000256" key="6">
    <source>
        <dbReference type="ARBA" id="ARBA00022989"/>
    </source>
</evidence>
<dbReference type="Pfam" id="PF03595">
    <property type="entry name" value="SLAC1"/>
    <property type="match status" value="2"/>
</dbReference>
<evidence type="ECO:0000313" key="10">
    <source>
        <dbReference type="EMBL" id="WFD41335.1"/>
    </source>
</evidence>
<evidence type="ECO:0000256" key="2">
    <source>
        <dbReference type="ARBA" id="ARBA00008566"/>
    </source>
</evidence>
<dbReference type="PANTHER" id="PTHR31686">
    <property type="match status" value="1"/>
</dbReference>
<feature type="transmembrane region" description="Helical" evidence="9">
    <location>
        <begin position="355"/>
        <end position="374"/>
    </location>
</feature>
<feature type="transmembrane region" description="Helical" evidence="9">
    <location>
        <begin position="161"/>
        <end position="181"/>
    </location>
</feature>
<name>A0AAF0F1Y9_9BASI</name>
<keyword evidence="11" id="KW-1185">Reference proteome</keyword>
<reference evidence="10" key="1">
    <citation type="submission" date="2023-03" db="EMBL/GenBank/DDBJ databases">
        <title>Mating type loci evolution in Malassezia.</title>
        <authorList>
            <person name="Coelho M.A."/>
        </authorList>
    </citation>
    <scope>NUCLEOTIDE SEQUENCE</scope>
    <source>
        <strain evidence="10">CBS 9431</strain>
    </source>
</reference>
<dbReference type="GO" id="GO:0005886">
    <property type="term" value="C:plasma membrane"/>
    <property type="evidence" value="ECO:0007669"/>
    <property type="project" value="UniProtKB-SubCell"/>
</dbReference>
<keyword evidence="7 9" id="KW-0472">Membrane</keyword>
<protein>
    <recommendedName>
        <fullName evidence="12">Sulfite efflux pump SSU1</fullName>
    </recommendedName>
</protein>
<feature type="transmembrane region" description="Helical" evidence="9">
    <location>
        <begin position="754"/>
        <end position="779"/>
    </location>
</feature>
<sequence>MEGATRGKAGGTPSEASMYTEHHEEVEESSPLPGESMQKPWRVRLKAELSRFMFHMPPSWFILNMGTGITAILLHEMPYPAHWLRILSYIVFLFDVIVFVLIIMATVIRYTRWPILIRLLLRHPVQSMFLGTFSIGLSNIVNLCVLVLAPLTRHGFTVFTWVLWWINVAVALSLIIGMPVLQFTRQEQSLVDVSGALIIPVISCVVVAGAGANLAAILHTEHAKLTVIVCYILWGGGFMMSFICTVLLYARLSFYKVPDRSLLITIFMPLGLCGMGSYTLLRLSSVIYNLSHSTGQALVAVSEMSGENARLMALIVYSGTIPVALCIWGLGLVWLCISLSLLIDVWIVSRIPFSLGWWGLTFPLGTFSAAAGLFAKEFNSEAFRVVGTALAVIEILIWVLLVSLTAYRVVMGRIVVAPSLTDRITLHFLPNWFVMTMGTGITAVLFHEMPYSAQWLRIISYIVFGLNVVLFLLFTVISIVRYVRWPSLLFLLLRHPVQSMFLGAFSMGFSTLINMCVLAIAPHTNYHFTLFVWALWWINSAMAVAMCISLPVLQFTRHTESIMNVSGAMFMPVVTTIVAAASGGKVASLLPPNHAKLTITICYIMWGSGFAMAISCMAMFYMRLVLHKVPQAGVLITVFMPVGICGQGSYALLVFSSVLRDLSLKTGQTLVGASEVSPDEARQMALAIYAITIPFCLAMWGFGLVWLFISLSLLADMWLVSPLPFNLGWWGITFPLGTFCTSTAQLANEYNSEAFRVIGTVLSVAEILIWFVLTIITFYRALRGDIFLAPGLEQFGGIPPTKAPMHRQYKYQPRAPKQSHVEEGNNTTTTDPPRPP</sequence>
<feature type="transmembrane region" description="Helical" evidence="9">
    <location>
        <begin position="458"/>
        <end position="480"/>
    </location>
</feature>
<feature type="transmembrane region" description="Helical" evidence="9">
    <location>
        <begin position="129"/>
        <end position="149"/>
    </location>
</feature>
<evidence type="ECO:0000256" key="3">
    <source>
        <dbReference type="ARBA" id="ARBA00022448"/>
    </source>
</evidence>
<feature type="region of interest" description="Disordered" evidence="8">
    <location>
        <begin position="1"/>
        <end position="36"/>
    </location>
</feature>
<keyword evidence="6 9" id="KW-1133">Transmembrane helix</keyword>
<feature type="transmembrane region" description="Helical" evidence="9">
    <location>
        <begin position="193"/>
        <end position="219"/>
    </location>
</feature>
<feature type="region of interest" description="Disordered" evidence="8">
    <location>
        <begin position="805"/>
        <end position="836"/>
    </location>
</feature>
<accession>A0AAF0F1Y9</accession>
<feature type="transmembrane region" description="Helical" evidence="9">
    <location>
        <begin position="262"/>
        <end position="281"/>
    </location>
</feature>
<feature type="transmembrane region" description="Helical" evidence="9">
    <location>
        <begin position="686"/>
        <end position="715"/>
    </location>
</feature>
<evidence type="ECO:0000256" key="9">
    <source>
        <dbReference type="SAM" id="Phobius"/>
    </source>
</evidence>
<feature type="transmembrane region" description="Helical" evidence="9">
    <location>
        <begin position="86"/>
        <end position="108"/>
    </location>
</feature>
<gene>
    <name evidence="10" type="ORF">MJAP1_004332</name>
</gene>
<keyword evidence="3" id="KW-0813">Transport</keyword>
<dbReference type="InterPro" id="IPR004695">
    <property type="entry name" value="SLAC1/Mae1/Ssu1/TehA"/>
</dbReference>
<evidence type="ECO:0000313" key="11">
    <source>
        <dbReference type="Proteomes" id="UP001217754"/>
    </source>
</evidence>
<dbReference type="Gene3D" id="1.50.10.150">
    <property type="entry name" value="Voltage-dependent anion channel"/>
    <property type="match status" value="2"/>
</dbReference>
<evidence type="ECO:0000256" key="8">
    <source>
        <dbReference type="SAM" id="MobiDB-lite"/>
    </source>
</evidence>
<evidence type="ECO:0000256" key="5">
    <source>
        <dbReference type="ARBA" id="ARBA00022692"/>
    </source>
</evidence>
<feature type="compositionally biased region" description="Low complexity" evidence="8">
    <location>
        <begin position="827"/>
        <end position="836"/>
    </location>
</feature>
<dbReference type="AlphaFoldDB" id="A0AAF0F1Y9"/>
<feature type="transmembrane region" description="Helical" evidence="9">
    <location>
        <begin position="501"/>
        <end position="521"/>
    </location>
</feature>
<organism evidence="10 11">
    <name type="scientific">Malassezia japonica</name>
    <dbReference type="NCBI Taxonomy" id="223818"/>
    <lineage>
        <taxon>Eukaryota</taxon>
        <taxon>Fungi</taxon>
        <taxon>Dikarya</taxon>
        <taxon>Basidiomycota</taxon>
        <taxon>Ustilaginomycotina</taxon>
        <taxon>Malasseziomycetes</taxon>
        <taxon>Malasseziales</taxon>
        <taxon>Malasseziaceae</taxon>
        <taxon>Malassezia</taxon>
    </lineage>
</organism>
<feature type="transmembrane region" description="Helical" evidence="9">
    <location>
        <begin position="225"/>
        <end position="250"/>
    </location>
</feature>
<feature type="transmembrane region" description="Helical" evidence="9">
    <location>
        <begin position="634"/>
        <end position="655"/>
    </location>
</feature>
<evidence type="ECO:0000256" key="4">
    <source>
        <dbReference type="ARBA" id="ARBA00022475"/>
    </source>
</evidence>
<dbReference type="PANTHER" id="PTHR31686:SF1">
    <property type="entry name" value="SULFITE EFFLUX PUMP SSU1"/>
    <property type="match status" value="1"/>
</dbReference>
<keyword evidence="5 9" id="KW-0812">Transmembrane</keyword>
<dbReference type="FunFam" id="1.50.10.150:FF:000004">
    <property type="entry name" value="Malic acid transporter"/>
    <property type="match status" value="1"/>
</dbReference>
<dbReference type="CDD" id="cd09318">
    <property type="entry name" value="TDT_SSU1"/>
    <property type="match status" value="2"/>
</dbReference>
<feature type="transmembrane region" description="Helical" evidence="9">
    <location>
        <begin position="314"/>
        <end position="343"/>
    </location>
</feature>
<feature type="transmembrane region" description="Helical" evidence="9">
    <location>
        <begin position="386"/>
        <end position="407"/>
    </location>
</feature>
<dbReference type="InterPro" id="IPR038665">
    <property type="entry name" value="Voltage-dep_anion_channel_sf"/>
</dbReference>
<feature type="transmembrane region" description="Helical" evidence="9">
    <location>
        <begin position="533"/>
        <end position="553"/>
    </location>
</feature>
<dbReference type="GeneID" id="85227983"/>
<dbReference type="Proteomes" id="UP001217754">
    <property type="component" value="Chromosome 9"/>
</dbReference>
<evidence type="ECO:0000256" key="7">
    <source>
        <dbReference type="ARBA" id="ARBA00023136"/>
    </source>
</evidence>
<dbReference type="EMBL" id="CP119966">
    <property type="protein sequence ID" value="WFD41335.1"/>
    <property type="molecule type" value="Genomic_DNA"/>
</dbReference>
<comment type="subcellular location">
    <subcellularLocation>
        <location evidence="1">Cell membrane</location>
        <topology evidence="1">Multi-pass membrane protein</topology>
    </subcellularLocation>
</comment>
<feature type="transmembrane region" description="Helical" evidence="9">
    <location>
        <begin position="52"/>
        <end position="74"/>
    </location>
</feature>